<dbReference type="GO" id="GO:0051764">
    <property type="term" value="P:actin crosslink formation"/>
    <property type="evidence" value="ECO:0007669"/>
    <property type="project" value="TreeGrafter"/>
</dbReference>
<dbReference type="SUPFAM" id="SSF143575">
    <property type="entry name" value="GAS2 domain-like"/>
    <property type="match status" value="1"/>
</dbReference>
<protein>
    <submittedName>
        <fullName evidence="6">GAS2-like protein 1</fullName>
    </submittedName>
</protein>
<reference evidence="6 7" key="1">
    <citation type="journal article" date="2016" name="Genome Biol. Evol.">
        <title>Gene Family Evolution Reflects Adaptation to Soil Environmental Stressors in the Genome of the Collembolan Orchesella cincta.</title>
        <authorList>
            <person name="Faddeeva-Vakhrusheva A."/>
            <person name="Derks M.F."/>
            <person name="Anvar S.Y."/>
            <person name="Agamennone V."/>
            <person name="Suring W."/>
            <person name="Smit S."/>
            <person name="van Straalen N.M."/>
            <person name="Roelofs D."/>
        </authorList>
    </citation>
    <scope>NUCLEOTIDE SEQUENCE [LARGE SCALE GENOMIC DNA]</scope>
    <source>
        <tissue evidence="6">Mixed pool</tissue>
    </source>
</reference>
<dbReference type="EMBL" id="LJIJ01000089">
    <property type="protein sequence ID" value="ODN03027.1"/>
    <property type="molecule type" value="Genomic_DNA"/>
</dbReference>
<proteinExistence type="predicted"/>
<dbReference type="Gene3D" id="1.10.418.10">
    <property type="entry name" value="Calponin-like domain"/>
    <property type="match status" value="1"/>
</dbReference>
<dbReference type="SUPFAM" id="SSF47576">
    <property type="entry name" value="Calponin-homology domain, CH-domain"/>
    <property type="match status" value="1"/>
</dbReference>
<feature type="compositionally biased region" description="Polar residues" evidence="4">
    <location>
        <begin position="199"/>
        <end position="222"/>
    </location>
</feature>
<comment type="subcellular location">
    <subcellularLocation>
        <location evidence="1">Cytoplasm</location>
        <location evidence="1">Cytoskeleton</location>
    </subcellularLocation>
</comment>
<dbReference type="Pfam" id="PF02187">
    <property type="entry name" value="GAS2"/>
    <property type="match status" value="1"/>
</dbReference>
<comment type="caution">
    <text evidence="6">The sequence shown here is derived from an EMBL/GenBank/DDBJ whole genome shotgun (WGS) entry which is preliminary data.</text>
</comment>
<feature type="domain" description="GAR" evidence="5">
    <location>
        <begin position="279"/>
        <end position="355"/>
    </location>
</feature>
<dbReference type="InterPro" id="IPR036534">
    <property type="entry name" value="GAR_dom_sf"/>
</dbReference>
<evidence type="ECO:0000256" key="2">
    <source>
        <dbReference type="ARBA" id="ARBA00022490"/>
    </source>
</evidence>
<dbReference type="PANTHER" id="PTHR46756:SF13">
    <property type="entry name" value="GROWTH ARREST-SPECIFIC PROTEIN 2"/>
    <property type="match status" value="1"/>
</dbReference>
<evidence type="ECO:0000313" key="7">
    <source>
        <dbReference type="Proteomes" id="UP000094527"/>
    </source>
</evidence>
<dbReference type="GO" id="GO:0008093">
    <property type="term" value="F:cytoskeletal anchor activity"/>
    <property type="evidence" value="ECO:0007669"/>
    <property type="project" value="TreeGrafter"/>
</dbReference>
<evidence type="ECO:0000256" key="3">
    <source>
        <dbReference type="ARBA" id="ARBA00023212"/>
    </source>
</evidence>
<sequence>MDFLVRRRSFNLGHRELDLSNISITDSPLLSRRRSVSPLMSPMNGCMNPSIFERNRQAPNFPQTDDEQLYLFHEKILWNQERSLLPLAHDLADWLSGILGLNLRPDNLMENLQTGVVLCQLARLIEQKAATSTDAKIRPRLIGRVRQNARPVTHGDVRSVLICLMEVGRLSVKFGIDPPALVALEQEMDKEFREDHGDASSTGKAPSSSDQTTSRTSFGSQTDGEESDDNKENPTISKVSAGVQAKLYDSVDSGLQVELEQETHHLNCPRADENIKSPTELDSKVSEVARISGKSCSCVEDTRQSFKMRKLSEGKYLINGRTVFVRLLKGVHVMVRIGGGWETLEEFLIRNDPCRVRKVVRRPSYYQGMNPANILGRPASSPPVMMLGTGLRPCGSSCPTPQRSRHSSRGSLISSSPSFT</sequence>
<dbReference type="OrthoDB" id="206130at2759"/>
<keyword evidence="3" id="KW-0206">Cytoskeleton</keyword>
<evidence type="ECO:0000256" key="1">
    <source>
        <dbReference type="ARBA" id="ARBA00004245"/>
    </source>
</evidence>
<dbReference type="InterPro" id="IPR003108">
    <property type="entry name" value="GAR_dom"/>
</dbReference>
<evidence type="ECO:0000313" key="6">
    <source>
        <dbReference type="EMBL" id="ODN03027.1"/>
    </source>
</evidence>
<accession>A0A1D2NCN8</accession>
<gene>
    <name evidence="6" type="ORF">Ocin01_03658</name>
</gene>
<feature type="region of interest" description="Disordered" evidence="4">
    <location>
        <begin position="191"/>
        <end position="238"/>
    </location>
</feature>
<keyword evidence="2" id="KW-0963">Cytoplasm</keyword>
<dbReference type="Gene3D" id="3.30.920.20">
    <property type="entry name" value="Gas2-like domain"/>
    <property type="match status" value="1"/>
</dbReference>
<dbReference type="STRING" id="48709.A0A1D2NCN8"/>
<dbReference type="GO" id="GO:0051015">
    <property type="term" value="F:actin filament binding"/>
    <property type="evidence" value="ECO:0007669"/>
    <property type="project" value="TreeGrafter"/>
</dbReference>
<feature type="compositionally biased region" description="Low complexity" evidence="4">
    <location>
        <begin position="409"/>
        <end position="420"/>
    </location>
</feature>
<dbReference type="PROSITE" id="PS51460">
    <property type="entry name" value="GAR"/>
    <property type="match status" value="1"/>
</dbReference>
<dbReference type="GO" id="GO:0008017">
    <property type="term" value="F:microtubule binding"/>
    <property type="evidence" value="ECO:0007669"/>
    <property type="project" value="InterPro"/>
</dbReference>
<feature type="region of interest" description="Disordered" evidence="4">
    <location>
        <begin position="393"/>
        <end position="420"/>
    </location>
</feature>
<dbReference type="OMA" id="ISEGRYC"/>
<evidence type="ECO:0000259" key="5">
    <source>
        <dbReference type="PROSITE" id="PS51460"/>
    </source>
</evidence>
<dbReference type="PANTHER" id="PTHR46756">
    <property type="entry name" value="TRANSGELIN"/>
    <property type="match status" value="1"/>
</dbReference>
<keyword evidence="7" id="KW-1185">Reference proteome</keyword>
<dbReference type="AlphaFoldDB" id="A0A1D2NCN8"/>
<name>A0A1D2NCN8_ORCCI</name>
<dbReference type="InterPro" id="IPR036872">
    <property type="entry name" value="CH_dom_sf"/>
</dbReference>
<dbReference type="Proteomes" id="UP000094527">
    <property type="component" value="Unassembled WGS sequence"/>
</dbReference>
<evidence type="ECO:0000256" key="4">
    <source>
        <dbReference type="SAM" id="MobiDB-lite"/>
    </source>
</evidence>
<organism evidence="6 7">
    <name type="scientific">Orchesella cincta</name>
    <name type="common">Springtail</name>
    <name type="synonym">Podura cincta</name>
    <dbReference type="NCBI Taxonomy" id="48709"/>
    <lineage>
        <taxon>Eukaryota</taxon>
        <taxon>Metazoa</taxon>
        <taxon>Ecdysozoa</taxon>
        <taxon>Arthropoda</taxon>
        <taxon>Hexapoda</taxon>
        <taxon>Collembola</taxon>
        <taxon>Entomobryomorpha</taxon>
        <taxon>Entomobryoidea</taxon>
        <taxon>Orchesellidae</taxon>
        <taxon>Orchesellinae</taxon>
        <taxon>Orchesella</taxon>
    </lineage>
</organism>
<dbReference type="SMART" id="SM00243">
    <property type="entry name" value="GAS2"/>
    <property type="match status" value="1"/>
</dbReference>
<dbReference type="GO" id="GO:0005884">
    <property type="term" value="C:actin filament"/>
    <property type="evidence" value="ECO:0007669"/>
    <property type="project" value="TreeGrafter"/>
</dbReference>